<reference evidence="3 4" key="1">
    <citation type="submission" date="2017-03" db="EMBL/GenBank/DDBJ databases">
        <title>Draft genome sequence of Streptomyces scabrisporus NF3, endophyte isolated from Amphipterygium adstringens.</title>
        <authorList>
            <person name="Vazquez M."/>
            <person name="Ceapa C.D."/>
            <person name="Rodriguez Luna D."/>
            <person name="Sanchez Esquivel S."/>
        </authorList>
    </citation>
    <scope>NUCLEOTIDE SEQUENCE [LARGE SCALE GENOMIC DNA]</scope>
    <source>
        <strain evidence="3 4">NF3</strain>
    </source>
</reference>
<evidence type="ECO:0008006" key="5">
    <source>
        <dbReference type="Google" id="ProtNLM"/>
    </source>
</evidence>
<dbReference type="EMBL" id="MWQN01000002">
    <property type="protein sequence ID" value="OPC78948.1"/>
    <property type="molecule type" value="Genomic_DNA"/>
</dbReference>
<evidence type="ECO:0000256" key="2">
    <source>
        <dbReference type="SAM" id="SignalP"/>
    </source>
</evidence>
<keyword evidence="2" id="KW-0732">Signal</keyword>
<name>A0A1T3NQA9_9ACTN</name>
<keyword evidence="4" id="KW-1185">Reference proteome</keyword>
<dbReference type="AlphaFoldDB" id="A0A1T3NQA9"/>
<sequence length="419" mass="44060">MSKTARRQISRIVGTSCLAAALALPTAAAAAAPQVASPGQATSRVPADTPEPPNTPQAPAYTPPPPNTPNTPNAPNSPNTPNSPNEPNTPGTGTPSAPGTPSSETPSTPGPGGSSHPPNQLQQAAPPPDPKTDPDGAKREVEGEIDKLDVPPDVKQKLKEGLNTAINAIKNSSTSTDDRNRYAEAVSAINQTLKAIQDPTTSAPDRALYTKVVQGVNEALRRSQDPKLAVGERGDYLKTAQGVAQIMARLQDPTFPAADRGFAIQVVTLISDALLASKDPKTAPKKPADQQQIRKVIQATATAATQATATLQDPKASPQAKDAARQTLMAQANVLQNSKYLEFLNEVKRYNPTTECLTTIETRTRQAGWPDGSLWGLSDDTCGDALTKAVADSGSKWNALFTCVQQNAFSTCPTYIPKD</sequence>
<gene>
    <name evidence="3" type="ORF">B4N89_33070</name>
</gene>
<feature type="compositionally biased region" description="Low complexity" evidence="1">
    <location>
        <begin position="114"/>
        <end position="124"/>
    </location>
</feature>
<feature type="compositionally biased region" description="Low complexity" evidence="1">
    <location>
        <begin position="70"/>
        <end position="107"/>
    </location>
</feature>
<dbReference type="Proteomes" id="UP000190037">
    <property type="component" value="Unassembled WGS sequence"/>
</dbReference>
<evidence type="ECO:0000313" key="4">
    <source>
        <dbReference type="Proteomes" id="UP000190037"/>
    </source>
</evidence>
<organism evidence="3 4">
    <name type="scientific">Embleya scabrispora</name>
    <dbReference type="NCBI Taxonomy" id="159449"/>
    <lineage>
        <taxon>Bacteria</taxon>
        <taxon>Bacillati</taxon>
        <taxon>Actinomycetota</taxon>
        <taxon>Actinomycetes</taxon>
        <taxon>Kitasatosporales</taxon>
        <taxon>Streptomycetaceae</taxon>
        <taxon>Embleya</taxon>
    </lineage>
</organism>
<evidence type="ECO:0000313" key="3">
    <source>
        <dbReference type="EMBL" id="OPC78948.1"/>
    </source>
</evidence>
<feature type="compositionally biased region" description="Pro residues" evidence="1">
    <location>
        <begin position="49"/>
        <end position="69"/>
    </location>
</feature>
<protein>
    <recommendedName>
        <fullName evidence="5">Secreted protein</fullName>
    </recommendedName>
</protein>
<feature type="chain" id="PRO_5038375787" description="Secreted protein" evidence="2">
    <location>
        <begin position="31"/>
        <end position="419"/>
    </location>
</feature>
<comment type="caution">
    <text evidence="3">The sequence shown here is derived from an EMBL/GenBank/DDBJ whole genome shotgun (WGS) entry which is preliminary data.</text>
</comment>
<accession>A0A1T3NQA9</accession>
<feature type="signal peptide" evidence="2">
    <location>
        <begin position="1"/>
        <end position="30"/>
    </location>
</feature>
<evidence type="ECO:0000256" key="1">
    <source>
        <dbReference type="SAM" id="MobiDB-lite"/>
    </source>
</evidence>
<feature type="region of interest" description="Disordered" evidence="1">
    <location>
        <begin position="26"/>
        <end position="138"/>
    </location>
</feature>
<proteinExistence type="predicted"/>
<dbReference type="STRING" id="159449.B4N89_33070"/>